<dbReference type="SMART" id="SM00066">
    <property type="entry name" value="GAL4"/>
    <property type="match status" value="1"/>
</dbReference>
<dbReference type="GO" id="GO:0006351">
    <property type="term" value="P:DNA-templated transcription"/>
    <property type="evidence" value="ECO:0007669"/>
    <property type="project" value="InterPro"/>
</dbReference>
<keyword evidence="3" id="KW-0539">Nucleus</keyword>
<dbReference type="Pfam" id="PF00172">
    <property type="entry name" value="Zn_clus"/>
    <property type="match status" value="1"/>
</dbReference>
<dbReference type="InterPro" id="IPR007219">
    <property type="entry name" value="XnlR_reg_dom"/>
</dbReference>
<evidence type="ECO:0000313" key="7">
    <source>
        <dbReference type="Proteomes" id="UP000799771"/>
    </source>
</evidence>
<dbReference type="PANTHER" id="PTHR31001">
    <property type="entry name" value="UNCHARACTERIZED TRANSCRIPTIONAL REGULATORY PROTEIN"/>
    <property type="match status" value="1"/>
</dbReference>
<dbReference type="RefSeq" id="XP_033518913.1">
    <property type="nucleotide sequence ID" value="XM_033671889.1"/>
</dbReference>
<dbReference type="CDD" id="cd00067">
    <property type="entry name" value="GAL4"/>
    <property type="match status" value="1"/>
</dbReference>
<proteinExistence type="predicted"/>
<feature type="compositionally biased region" description="Polar residues" evidence="4">
    <location>
        <begin position="12"/>
        <end position="36"/>
    </location>
</feature>
<dbReference type="InterPro" id="IPR036864">
    <property type="entry name" value="Zn2-C6_fun-type_DNA-bd_sf"/>
</dbReference>
<dbReference type="GeneID" id="54412321"/>
<evidence type="ECO:0000259" key="5">
    <source>
        <dbReference type="PROSITE" id="PS50048"/>
    </source>
</evidence>
<evidence type="ECO:0000256" key="4">
    <source>
        <dbReference type="SAM" id="MobiDB-lite"/>
    </source>
</evidence>
<reference evidence="6" key="1">
    <citation type="journal article" date="2020" name="Stud. Mycol.">
        <title>101 Dothideomycetes genomes: a test case for predicting lifestyles and emergence of pathogens.</title>
        <authorList>
            <person name="Haridas S."/>
            <person name="Albert R."/>
            <person name="Binder M."/>
            <person name="Bloem J."/>
            <person name="Labutti K."/>
            <person name="Salamov A."/>
            <person name="Andreopoulos B."/>
            <person name="Baker S."/>
            <person name="Barry K."/>
            <person name="Bills G."/>
            <person name="Bluhm B."/>
            <person name="Cannon C."/>
            <person name="Castanera R."/>
            <person name="Culley D."/>
            <person name="Daum C."/>
            <person name="Ezra D."/>
            <person name="Gonzalez J."/>
            <person name="Henrissat B."/>
            <person name="Kuo A."/>
            <person name="Liang C."/>
            <person name="Lipzen A."/>
            <person name="Lutzoni F."/>
            <person name="Magnuson J."/>
            <person name="Mondo S."/>
            <person name="Nolan M."/>
            <person name="Ohm R."/>
            <person name="Pangilinan J."/>
            <person name="Park H.-J."/>
            <person name="Ramirez L."/>
            <person name="Alfaro M."/>
            <person name="Sun H."/>
            <person name="Tritt A."/>
            <person name="Yoshinaga Y."/>
            <person name="Zwiers L.-H."/>
            <person name="Turgeon B."/>
            <person name="Goodwin S."/>
            <person name="Spatafora J."/>
            <person name="Crous P."/>
            <person name="Grigoriev I."/>
        </authorList>
    </citation>
    <scope>NUCLEOTIDE SEQUENCE</scope>
    <source>
        <strain evidence="6">CBS 119687</strain>
    </source>
</reference>
<accession>A0A6A5ZY50</accession>
<feature type="region of interest" description="Disordered" evidence="4">
    <location>
        <begin position="103"/>
        <end position="141"/>
    </location>
</feature>
<dbReference type="PROSITE" id="PS50048">
    <property type="entry name" value="ZN2_CY6_FUNGAL_2"/>
    <property type="match status" value="1"/>
</dbReference>
<dbReference type="SMART" id="SM00906">
    <property type="entry name" value="Fungal_trans"/>
    <property type="match status" value="1"/>
</dbReference>
<name>A0A6A5ZY50_9PLEO</name>
<dbReference type="CDD" id="cd12148">
    <property type="entry name" value="fungal_TF_MHR"/>
    <property type="match status" value="1"/>
</dbReference>
<dbReference type="GO" id="GO:0005634">
    <property type="term" value="C:nucleus"/>
    <property type="evidence" value="ECO:0007669"/>
    <property type="project" value="UniProtKB-SubCell"/>
</dbReference>
<keyword evidence="2" id="KW-0479">Metal-binding</keyword>
<feature type="compositionally biased region" description="Basic and acidic residues" evidence="4">
    <location>
        <begin position="1"/>
        <end position="11"/>
    </location>
</feature>
<dbReference type="PROSITE" id="PS00463">
    <property type="entry name" value="ZN2_CY6_FUNGAL_1"/>
    <property type="match status" value="1"/>
</dbReference>
<dbReference type="Proteomes" id="UP000799771">
    <property type="component" value="Unassembled WGS sequence"/>
</dbReference>
<keyword evidence="7" id="KW-1185">Reference proteome</keyword>
<gene>
    <name evidence="6" type="ORF">P153DRAFT_401128</name>
</gene>
<dbReference type="InterPro" id="IPR050613">
    <property type="entry name" value="Sec_Metabolite_Reg"/>
</dbReference>
<dbReference type="SUPFAM" id="SSF57701">
    <property type="entry name" value="Zn2/Cys6 DNA-binding domain"/>
    <property type="match status" value="1"/>
</dbReference>
<evidence type="ECO:0000313" key="6">
    <source>
        <dbReference type="EMBL" id="KAF2124520.1"/>
    </source>
</evidence>
<evidence type="ECO:0000256" key="3">
    <source>
        <dbReference type="ARBA" id="ARBA00023242"/>
    </source>
</evidence>
<dbReference type="GO" id="GO:0008270">
    <property type="term" value="F:zinc ion binding"/>
    <property type="evidence" value="ECO:0007669"/>
    <property type="project" value="InterPro"/>
</dbReference>
<dbReference type="GO" id="GO:0000981">
    <property type="term" value="F:DNA-binding transcription factor activity, RNA polymerase II-specific"/>
    <property type="evidence" value="ECO:0007669"/>
    <property type="project" value="InterPro"/>
</dbReference>
<comment type="subcellular location">
    <subcellularLocation>
        <location evidence="1">Nucleus</location>
    </subcellularLocation>
</comment>
<dbReference type="Gene3D" id="4.10.240.10">
    <property type="entry name" value="Zn(2)-C6 fungal-type DNA-binding domain"/>
    <property type="match status" value="1"/>
</dbReference>
<sequence length="871" mass="98090">MADDTPHHTNSPDHAQQPDRPTNGPSPASGPTPNLRSCVTCRRRKVKCDKKLPCSNCVRGRIECVFPGPGRAPRRSRKPQDSELLERLRRLEGVVSSLNAQVEGHEQEAAEQGRHTPQSSTREQQSAYHEHGSTHGSPNTEVDASVDALATRFDRLVVEKGRSRYIANGLWTSLNNEVEDLKAILVEPSDDEDDANTPDASHHSSQHQGFIFGYSSTNVDLSLLRPPPDQACQFWEIYKERVEPLLRVLHVPTFERTLHDAVLHPNKISKALETLLFVVYYGAITSSTDVECMDKWGKDRKTLLNQYRFGLEQALARANFLYCNELVVLQAYVIFLALLRGNDDPRLLWTLVGLATRIAQTLGIHRDGTQFQLPPFEVEMRRRLWWQICSLDGRSTEDHGISSMFFEMKFDAKMPLNINDSDLDPDMVDFPEERQGFTDMSLCLLRYDAFVLVRRILSMSSETGKAADVALADKEKYINDCLQKMEIKYFKDSDMSDPICWVTATLMRLVFSKLWLMGFHPPLRKDDGSSHSQETKDKLFITSLEVMECSILLESESKTMKWSWHFNTWIQWHAIAFLLSELSIRTRGAAVERAWRALEATAHQWWCSPNDCSSTRKQGLVWKPIKRLMMKARAARERELALERASQELKNGPLLFQHVSSEGSTYALPTSTEQPSPENLDSLLKPLAPRLGENSAATPLSWSAHILTTGAPEQINMTNDANTNNINHHPTFPDVLNFNLDSIGVNPMDDMTLDGTCITNPMNRYPPLAPAMSHNTYPANMNGMNDANLPNNMNNSMNGMNGMTFPPAMNTAFPIYGSNVFPAMDDTSPTMNELDSPIMEDESMGWTAWDDMLNQLGIEGQGGSGGLVSWI</sequence>
<dbReference type="EMBL" id="ML977519">
    <property type="protein sequence ID" value="KAF2124520.1"/>
    <property type="molecule type" value="Genomic_DNA"/>
</dbReference>
<feature type="compositionally biased region" description="Polar residues" evidence="4">
    <location>
        <begin position="115"/>
        <end position="127"/>
    </location>
</feature>
<evidence type="ECO:0000256" key="1">
    <source>
        <dbReference type="ARBA" id="ARBA00004123"/>
    </source>
</evidence>
<organism evidence="6 7">
    <name type="scientific">Dothidotthia symphoricarpi CBS 119687</name>
    <dbReference type="NCBI Taxonomy" id="1392245"/>
    <lineage>
        <taxon>Eukaryota</taxon>
        <taxon>Fungi</taxon>
        <taxon>Dikarya</taxon>
        <taxon>Ascomycota</taxon>
        <taxon>Pezizomycotina</taxon>
        <taxon>Dothideomycetes</taxon>
        <taxon>Pleosporomycetidae</taxon>
        <taxon>Pleosporales</taxon>
        <taxon>Dothidotthiaceae</taxon>
        <taxon>Dothidotthia</taxon>
    </lineage>
</organism>
<protein>
    <recommendedName>
        <fullName evidence="5">Zn(2)-C6 fungal-type domain-containing protein</fullName>
    </recommendedName>
</protein>
<dbReference type="Pfam" id="PF04082">
    <property type="entry name" value="Fungal_trans"/>
    <property type="match status" value="1"/>
</dbReference>
<feature type="compositionally biased region" description="Basic and acidic residues" evidence="4">
    <location>
        <begin position="103"/>
        <end position="114"/>
    </location>
</feature>
<dbReference type="OrthoDB" id="3989227at2759"/>
<dbReference type="AlphaFoldDB" id="A0A6A5ZY50"/>
<dbReference type="PANTHER" id="PTHR31001:SF50">
    <property type="entry name" value="ZN(II)2CYS6 TRANSCRIPTION FACTOR (EUROFUNG)"/>
    <property type="match status" value="1"/>
</dbReference>
<evidence type="ECO:0000256" key="2">
    <source>
        <dbReference type="ARBA" id="ARBA00022723"/>
    </source>
</evidence>
<dbReference type="GO" id="GO:0003677">
    <property type="term" value="F:DNA binding"/>
    <property type="evidence" value="ECO:0007669"/>
    <property type="project" value="InterPro"/>
</dbReference>
<feature type="domain" description="Zn(2)-C6 fungal-type" evidence="5">
    <location>
        <begin position="37"/>
        <end position="66"/>
    </location>
</feature>
<dbReference type="InterPro" id="IPR001138">
    <property type="entry name" value="Zn2Cys6_DnaBD"/>
</dbReference>
<feature type="region of interest" description="Disordered" evidence="4">
    <location>
        <begin position="1"/>
        <end position="36"/>
    </location>
</feature>